<evidence type="ECO:0000313" key="4">
    <source>
        <dbReference type="Proteomes" id="UP000009183"/>
    </source>
</evidence>
<keyword evidence="2" id="KW-0472">Membrane</keyword>
<reference evidence="4" key="1">
    <citation type="journal article" date="2007" name="Nature">
        <title>The grapevine genome sequence suggests ancestral hexaploidization in major angiosperm phyla.</title>
        <authorList>
            <consortium name="The French-Italian Public Consortium for Grapevine Genome Characterization."/>
            <person name="Jaillon O."/>
            <person name="Aury J.-M."/>
            <person name="Noel B."/>
            <person name="Policriti A."/>
            <person name="Clepet C."/>
            <person name="Casagrande A."/>
            <person name="Choisne N."/>
            <person name="Aubourg S."/>
            <person name="Vitulo N."/>
            <person name="Jubin C."/>
            <person name="Vezzi A."/>
            <person name="Legeai F."/>
            <person name="Hugueney P."/>
            <person name="Dasilva C."/>
            <person name="Horner D."/>
            <person name="Mica E."/>
            <person name="Jublot D."/>
            <person name="Poulain J."/>
            <person name="Bruyere C."/>
            <person name="Billault A."/>
            <person name="Segurens B."/>
            <person name="Gouyvenoux M."/>
            <person name="Ugarte E."/>
            <person name="Cattonaro F."/>
            <person name="Anthouard V."/>
            <person name="Vico V."/>
            <person name="Del Fabbro C."/>
            <person name="Alaux M."/>
            <person name="Di Gaspero G."/>
            <person name="Dumas V."/>
            <person name="Felice N."/>
            <person name="Paillard S."/>
            <person name="Juman I."/>
            <person name="Moroldo M."/>
            <person name="Scalabrin S."/>
            <person name="Canaguier A."/>
            <person name="Le Clainche I."/>
            <person name="Malacrida G."/>
            <person name="Durand E."/>
            <person name="Pesole G."/>
            <person name="Laucou V."/>
            <person name="Chatelet P."/>
            <person name="Merdinoglu D."/>
            <person name="Delledonne M."/>
            <person name="Pezzotti M."/>
            <person name="Lecharny A."/>
            <person name="Scarpelli C."/>
            <person name="Artiguenave F."/>
            <person name="Pe M.E."/>
            <person name="Valle G."/>
            <person name="Morgante M."/>
            <person name="Caboche M."/>
            <person name="Adam-Blondon A.-F."/>
            <person name="Weissenbach J."/>
            <person name="Quetier F."/>
            <person name="Wincker P."/>
        </authorList>
    </citation>
    <scope>NUCLEOTIDE SEQUENCE [LARGE SCALE GENOMIC DNA]</scope>
    <source>
        <strain evidence="4">cv. Pinot noir / PN40024</strain>
    </source>
</reference>
<protein>
    <submittedName>
        <fullName evidence="3">Uncharacterized protein</fullName>
    </submittedName>
</protein>
<feature type="region of interest" description="Disordered" evidence="1">
    <location>
        <begin position="49"/>
        <end position="74"/>
    </location>
</feature>
<proteinExistence type="predicted"/>
<dbReference type="PaxDb" id="29760-VIT_09s0018g00680.t01"/>
<feature type="transmembrane region" description="Helical" evidence="2">
    <location>
        <begin position="20"/>
        <end position="42"/>
    </location>
</feature>
<dbReference type="InParanoid" id="D7T3W7"/>
<dbReference type="HOGENOM" id="CLU_2692864_0_0_1"/>
<keyword evidence="4" id="KW-1185">Reference proteome</keyword>
<dbReference type="EMBL" id="FN595513">
    <property type="protein sequence ID" value="CBI25199.3"/>
    <property type="molecule type" value="Genomic_DNA"/>
</dbReference>
<evidence type="ECO:0000256" key="1">
    <source>
        <dbReference type="SAM" id="MobiDB-lite"/>
    </source>
</evidence>
<sequence length="74" mass="8574">MTLYYSASNDSLPTLGCLAAHLYISKIYTFLLFNFPFSYIMTSKIIKNTSQKEGLKTDPWSKKEEDHAEQYLAR</sequence>
<keyword evidence="2" id="KW-1133">Transmembrane helix</keyword>
<feature type="compositionally biased region" description="Basic and acidic residues" evidence="1">
    <location>
        <begin position="53"/>
        <end position="74"/>
    </location>
</feature>
<name>D7T3W7_VITVI</name>
<evidence type="ECO:0000313" key="3">
    <source>
        <dbReference type="EMBL" id="CBI25199.3"/>
    </source>
</evidence>
<dbReference type="Proteomes" id="UP000009183">
    <property type="component" value="Chromosome 9"/>
</dbReference>
<gene>
    <name evidence="3" type="ordered locus">VIT_09s0018g00680</name>
</gene>
<evidence type="ECO:0000256" key="2">
    <source>
        <dbReference type="SAM" id="Phobius"/>
    </source>
</evidence>
<organism evidence="3 4">
    <name type="scientific">Vitis vinifera</name>
    <name type="common">Grape</name>
    <dbReference type="NCBI Taxonomy" id="29760"/>
    <lineage>
        <taxon>Eukaryota</taxon>
        <taxon>Viridiplantae</taxon>
        <taxon>Streptophyta</taxon>
        <taxon>Embryophyta</taxon>
        <taxon>Tracheophyta</taxon>
        <taxon>Spermatophyta</taxon>
        <taxon>Magnoliopsida</taxon>
        <taxon>eudicotyledons</taxon>
        <taxon>Gunneridae</taxon>
        <taxon>Pentapetalae</taxon>
        <taxon>rosids</taxon>
        <taxon>Vitales</taxon>
        <taxon>Vitaceae</taxon>
        <taxon>Viteae</taxon>
        <taxon>Vitis</taxon>
    </lineage>
</organism>
<accession>D7T3W7</accession>
<dbReference type="AlphaFoldDB" id="D7T3W7"/>
<keyword evidence="2" id="KW-0812">Transmembrane</keyword>